<feature type="compositionally biased region" description="Polar residues" evidence="1">
    <location>
        <begin position="1"/>
        <end position="20"/>
    </location>
</feature>
<dbReference type="VEuPathDB" id="FungiDB:LCOR_02790.1"/>
<dbReference type="OrthoDB" id="2152680at2759"/>
<dbReference type="InterPro" id="IPR053056">
    <property type="entry name" value="Lipid_Metab_Assoc_Protein"/>
</dbReference>
<dbReference type="AlphaFoldDB" id="A0A068RQB5"/>
<dbReference type="PANTHER" id="PTHR28153:SF1">
    <property type="entry name" value="DUF4484 DOMAIN-CONTAINING PROTEIN"/>
    <property type="match status" value="1"/>
</dbReference>
<feature type="compositionally biased region" description="Low complexity" evidence="1">
    <location>
        <begin position="420"/>
        <end position="435"/>
    </location>
</feature>
<dbReference type="EMBL" id="CBTN010000008">
    <property type="protein sequence ID" value="CDH51141.1"/>
    <property type="molecule type" value="Genomic_DNA"/>
</dbReference>
<dbReference type="GO" id="GO:0005811">
    <property type="term" value="C:lipid droplet"/>
    <property type="evidence" value="ECO:0007669"/>
    <property type="project" value="TreeGrafter"/>
</dbReference>
<dbReference type="InterPro" id="IPR018626">
    <property type="entry name" value="LCHN/Anr2"/>
</dbReference>
<keyword evidence="3" id="KW-1185">Reference proteome</keyword>
<evidence type="ECO:0000313" key="2">
    <source>
        <dbReference type="EMBL" id="CDH51141.1"/>
    </source>
</evidence>
<evidence type="ECO:0000256" key="1">
    <source>
        <dbReference type="SAM" id="MobiDB-lite"/>
    </source>
</evidence>
<accession>A0A068RQB5</accession>
<dbReference type="PANTHER" id="PTHR28153">
    <property type="entry name" value="PROTEIN, PUTATIVE-RELATED"/>
    <property type="match status" value="1"/>
</dbReference>
<gene>
    <name evidence="2" type="ORF">LCOR_02790.1</name>
</gene>
<proteinExistence type="predicted"/>
<protein>
    <submittedName>
        <fullName evidence="2">Protein LCHN putative</fullName>
    </submittedName>
</protein>
<dbReference type="Proteomes" id="UP000027586">
    <property type="component" value="Unassembled WGS sequence"/>
</dbReference>
<comment type="caution">
    <text evidence="2">The sequence shown here is derived from an EMBL/GenBank/DDBJ whole genome shotgun (WGS) entry which is preliminary data.</text>
</comment>
<organism evidence="2 3">
    <name type="scientific">Lichtheimia corymbifera JMRC:FSU:9682</name>
    <dbReference type="NCBI Taxonomy" id="1263082"/>
    <lineage>
        <taxon>Eukaryota</taxon>
        <taxon>Fungi</taxon>
        <taxon>Fungi incertae sedis</taxon>
        <taxon>Mucoromycota</taxon>
        <taxon>Mucoromycotina</taxon>
        <taxon>Mucoromycetes</taxon>
        <taxon>Mucorales</taxon>
        <taxon>Lichtheimiaceae</taxon>
        <taxon>Lichtheimia</taxon>
    </lineage>
</organism>
<feature type="region of interest" description="Disordered" evidence="1">
    <location>
        <begin position="1"/>
        <end position="25"/>
    </location>
</feature>
<dbReference type="Pfam" id="PF09804">
    <property type="entry name" value="DENND11"/>
    <property type="match status" value="1"/>
</dbReference>
<name>A0A068RQB5_9FUNG</name>
<evidence type="ECO:0000313" key="3">
    <source>
        <dbReference type="Proteomes" id="UP000027586"/>
    </source>
</evidence>
<reference evidence="2" key="1">
    <citation type="submission" date="2013-08" db="EMBL/GenBank/DDBJ databases">
        <title>Gene expansion shapes genome architecture in the human pathogen Lichtheimia corymbifera: an evolutionary genomics analysis in the ancient terrestrial Mucorales (Mucoromycotina).</title>
        <authorList>
            <person name="Schwartze V.U."/>
            <person name="Winter S."/>
            <person name="Shelest E."/>
            <person name="Marcet-Houben M."/>
            <person name="Horn F."/>
            <person name="Wehner S."/>
            <person name="Hoffmann K."/>
            <person name="Riege K."/>
            <person name="Sammeth M."/>
            <person name="Nowrousian M."/>
            <person name="Valiante V."/>
            <person name="Linde J."/>
            <person name="Jacobsen I.D."/>
            <person name="Marz M."/>
            <person name="Brakhage A.A."/>
            <person name="Gabaldon T."/>
            <person name="Bocker S."/>
            <person name="Voigt K."/>
        </authorList>
    </citation>
    <scope>NUCLEOTIDE SEQUENCE [LARGE SCALE GENOMIC DNA]</scope>
    <source>
        <strain evidence="2">FSU 9682</strain>
    </source>
</reference>
<sequence length="616" mass="68807">MSNSIHVNTPSIPLTESPTQHQHHPIAKQHVPSNVVAVFIARFDRTSGNTIEWQHPEDIDLDGVEYQCICSGLHRVETDTIYFTKQNRFGVSVFRKEDADESERGATMRAVGVLIESYDEQAGHCPYAWVHGRSLTLLDPLSQPNIHQTMKDYYMQHRLEHRLPDLETSAPVPWARAARHGFQPDALLFDNHLSRNLFEKLGDAAPQPIEPIPYTASLPFLVAQLGPQIFVLWKAALLRKRILFLTEPPMERACGYVYDTFLLGIVSNGFKTEQRFHPKYTVGVNDIVDLYGYPHGYVACTSDAIFESKTEIYDLLVTLPRMDGAGHGIFSPPKFHSTDPDLSSRHNAADVIRFRSVVRQLFDKARGMGFAEDMEPQLGHVLEHQGDLLDAISMATFQMTLWWYRPQPKSSTTSNGFIHNNNNNASSSSSSSPSSWQKIFAGNASRGYRKKMTHNIPMDPEEQETLLLGNNDALADEEQDAPELNNNEVFDAVVARASNEHGRSSNDVHQYNPPVGVLEQLTGALAGFFHTLSVQVLTRLDTILSANENDQGGTIVLYPKDIVHLGLHPREDATFVILLASEYFEKDVKVATMCDTSCSCCCPSSSSTSNDGALRI</sequence>
<feature type="region of interest" description="Disordered" evidence="1">
    <location>
        <begin position="412"/>
        <end position="436"/>
    </location>
</feature>